<evidence type="ECO:0000259" key="9">
    <source>
        <dbReference type="Pfam" id="PF00909"/>
    </source>
</evidence>
<feature type="transmembrane region" description="Helical" evidence="8">
    <location>
        <begin position="17"/>
        <end position="37"/>
    </location>
</feature>
<keyword evidence="5 8" id="KW-1133">Transmembrane helix</keyword>
<dbReference type="PROSITE" id="PS01219">
    <property type="entry name" value="AMMONIUM_TRANSP"/>
    <property type="match status" value="1"/>
</dbReference>
<dbReference type="Gene3D" id="1.10.3430.10">
    <property type="entry name" value="Ammonium transporter AmtB like domains"/>
    <property type="match status" value="1"/>
</dbReference>
<reference evidence="11" key="1">
    <citation type="journal article" date="2019" name="Int. J. Syst. Evol. Microbiol.">
        <title>The Global Catalogue of Microorganisms (GCM) 10K type strain sequencing project: providing services to taxonomists for standard genome sequencing and annotation.</title>
        <authorList>
            <consortium name="The Broad Institute Genomics Platform"/>
            <consortium name="The Broad Institute Genome Sequencing Center for Infectious Disease"/>
            <person name="Wu L."/>
            <person name="Ma J."/>
        </authorList>
    </citation>
    <scope>NUCLEOTIDE SEQUENCE [LARGE SCALE GENOMIC DNA]</scope>
    <source>
        <strain evidence="11">CCUG 62414</strain>
    </source>
</reference>
<feature type="transmembrane region" description="Helical" evidence="8">
    <location>
        <begin position="58"/>
        <end position="75"/>
    </location>
</feature>
<organism evidence="10 11">
    <name type="scientific">Mariniflexile jejuense</name>
    <dbReference type="NCBI Taxonomy" id="1173582"/>
    <lineage>
        <taxon>Bacteria</taxon>
        <taxon>Pseudomonadati</taxon>
        <taxon>Bacteroidota</taxon>
        <taxon>Flavobacteriia</taxon>
        <taxon>Flavobacteriales</taxon>
        <taxon>Flavobacteriaceae</taxon>
        <taxon>Mariniflexile</taxon>
    </lineage>
</organism>
<evidence type="ECO:0000256" key="5">
    <source>
        <dbReference type="ARBA" id="ARBA00022989"/>
    </source>
</evidence>
<proteinExistence type="inferred from homology"/>
<dbReference type="PANTHER" id="PTHR11730">
    <property type="entry name" value="AMMONIUM TRANSPORTER"/>
    <property type="match status" value="1"/>
</dbReference>
<sequence>MEEIVKNIADINGVLDIMWILIAGALVFFMQAGFTLVETGFTRSKNTINIIMKNLMDFCIGSVGFWLIGYALMYGDDIGSFIGTPSLFFNTAGEMHNLFFQTVFCATAATIVSGAIAERTKFTTYLVFSLLMTVLIYPVSGHWVWQGDGWLTKLGFIDFAGSSVVHSVGGWASLVAAIMVGPRIGKYTNGKSNAIPGHSILLGALGVFILWLGWYGFNGGSQLAISGENVTAVSNVIITTNLAGAAGALAAMFYTWLRYGKPDASMTLNGVLAGLVGVTAGCAAVDNFGATAIGLICGILVVVSIEFVDKKLKVDDPVGAVSVHGVCGAVGTLCVGLFATDGGLFYGGGFGQLGAQAAGVFGIGAWAVATSFVVLFILKKTMGLRVSEKEEVEGLDIHEHGMEAYPDFRLNEH</sequence>
<dbReference type="InterPro" id="IPR024041">
    <property type="entry name" value="NH4_transpt_AmtB-like_dom"/>
</dbReference>
<feature type="transmembrane region" description="Helical" evidence="8">
    <location>
        <begin position="157"/>
        <end position="180"/>
    </location>
</feature>
<dbReference type="Proteomes" id="UP001597061">
    <property type="component" value="Unassembled WGS sequence"/>
</dbReference>
<evidence type="ECO:0000256" key="2">
    <source>
        <dbReference type="ARBA" id="ARBA00005887"/>
    </source>
</evidence>
<name>A0ABW3JIR7_9FLAO</name>
<dbReference type="SUPFAM" id="SSF111352">
    <property type="entry name" value="Ammonium transporter"/>
    <property type="match status" value="1"/>
</dbReference>
<dbReference type="InterPro" id="IPR018047">
    <property type="entry name" value="Ammonium_transpt_CS"/>
</dbReference>
<evidence type="ECO:0000256" key="3">
    <source>
        <dbReference type="ARBA" id="ARBA00022448"/>
    </source>
</evidence>
<evidence type="ECO:0000256" key="4">
    <source>
        <dbReference type="ARBA" id="ARBA00022692"/>
    </source>
</evidence>
<keyword evidence="6 8" id="KW-0472">Membrane</keyword>
<feature type="domain" description="Ammonium transporter AmtB-like" evidence="9">
    <location>
        <begin position="18"/>
        <end position="405"/>
    </location>
</feature>
<evidence type="ECO:0000256" key="1">
    <source>
        <dbReference type="ARBA" id="ARBA00004141"/>
    </source>
</evidence>
<evidence type="ECO:0000313" key="10">
    <source>
        <dbReference type="EMBL" id="MFD0990382.1"/>
    </source>
</evidence>
<comment type="caution">
    <text evidence="10">The sequence shown here is derived from an EMBL/GenBank/DDBJ whole genome shotgun (WGS) entry which is preliminary data.</text>
</comment>
<feature type="transmembrane region" description="Helical" evidence="8">
    <location>
        <begin position="359"/>
        <end position="378"/>
    </location>
</feature>
<dbReference type="RefSeq" id="WP_379925982.1">
    <property type="nucleotide sequence ID" value="NZ_JBHTJI010000001.1"/>
</dbReference>
<dbReference type="EMBL" id="JBHTJI010000001">
    <property type="protein sequence ID" value="MFD0990382.1"/>
    <property type="molecule type" value="Genomic_DNA"/>
</dbReference>
<dbReference type="Pfam" id="PF00909">
    <property type="entry name" value="Ammonium_transp"/>
    <property type="match status" value="1"/>
</dbReference>
<comment type="similarity">
    <text evidence="2 8">Belongs to the ammonia transporter channel (TC 1.A.11.2) family.</text>
</comment>
<feature type="transmembrane region" description="Helical" evidence="8">
    <location>
        <begin position="237"/>
        <end position="257"/>
    </location>
</feature>
<evidence type="ECO:0000313" key="11">
    <source>
        <dbReference type="Proteomes" id="UP001597061"/>
    </source>
</evidence>
<keyword evidence="11" id="KW-1185">Reference proteome</keyword>
<feature type="transmembrane region" description="Helical" evidence="8">
    <location>
        <begin position="264"/>
        <end position="284"/>
    </location>
</feature>
<dbReference type="NCBIfam" id="TIGR00836">
    <property type="entry name" value="amt"/>
    <property type="match status" value="1"/>
</dbReference>
<feature type="transmembrane region" description="Helical" evidence="8">
    <location>
        <begin position="320"/>
        <end position="339"/>
    </location>
</feature>
<feature type="transmembrane region" description="Helical" evidence="8">
    <location>
        <begin position="95"/>
        <end position="117"/>
    </location>
</feature>
<dbReference type="InterPro" id="IPR029020">
    <property type="entry name" value="Ammonium/urea_transptr"/>
</dbReference>
<evidence type="ECO:0000256" key="8">
    <source>
        <dbReference type="RuleBase" id="RU362002"/>
    </source>
</evidence>
<evidence type="ECO:0000256" key="7">
    <source>
        <dbReference type="ARBA" id="ARBA00023177"/>
    </source>
</evidence>
<keyword evidence="4 8" id="KW-0812">Transmembrane</keyword>
<accession>A0ABW3JIR7</accession>
<dbReference type="PANTHER" id="PTHR11730:SF89">
    <property type="entry name" value="AMMONIUM TRANSPORTER SLL0108-RELATED"/>
    <property type="match status" value="1"/>
</dbReference>
<feature type="transmembrane region" description="Helical" evidence="8">
    <location>
        <begin position="290"/>
        <end position="308"/>
    </location>
</feature>
<comment type="subcellular location">
    <subcellularLocation>
        <location evidence="8">Cell membrane</location>
        <topology evidence="8">Multi-pass membrane protein</topology>
    </subcellularLocation>
    <subcellularLocation>
        <location evidence="1">Membrane</location>
        <topology evidence="1">Multi-pass membrane protein</topology>
    </subcellularLocation>
</comment>
<feature type="transmembrane region" description="Helical" evidence="8">
    <location>
        <begin position="124"/>
        <end position="145"/>
    </location>
</feature>
<protein>
    <recommendedName>
        <fullName evidence="8">Ammonium transporter</fullName>
    </recommendedName>
</protein>
<gene>
    <name evidence="10" type="ORF">ACFQ1R_09760</name>
</gene>
<feature type="transmembrane region" description="Helical" evidence="8">
    <location>
        <begin position="200"/>
        <end position="217"/>
    </location>
</feature>
<evidence type="ECO:0000256" key="6">
    <source>
        <dbReference type="ARBA" id="ARBA00023136"/>
    </source>
</evidence>
<dbReference type="InterPro" id="IPR001905">
    <property type="entry name" value="Ammonium_transpt"/>
</dbReference>
<keyword evidence="3 8" id="KW-0813">Transport</keyword>
<keyword evidence="7 8" id="KW-0924">Ammonia transport</keyword>